<dbReference type="SUPFAM" id="SSF111126">
    <property type="entry name" value="Ligand-binding domain in the NO signalling and Golgi transport"/>
    <property type="match status" value="1"/>
</dbReference>
<proteinExistence type="predicted"/>
<feature type="domain" description="4-vinyl reductase 4VR" evidence="1">
    <location>
        <begin position="114"/>
        <end position="176"/>
    </location>
</feature>
<comment type="caution">
    <text evidence="2">The sequence shown here is derived from an EMBL/GenBank/DDBJ whole genome shotgun (WGS) entry which is preliminary data.</text>
</comment>
<accession>A0ABR7ES87</accession>
<organism evidence="2 3">
    <name type="scientific">Dorea hominis</name>
    <dbReference type="NCBI Taxonomy" id="2763040"/>
    <lineage>
        <taxon>Bacteria</taxon>
        <taxon>Bacillati</taxon>
        <taxon>Bacillota</taxon>
        <taxon>Clostridia</taxon>
        <taxon>Lachnospirales</taxon>
        <taxon>Lachnospiraceae</taxon>
        <taxon>Dorea</taxon>
    </lineage>
</organism>
<dbReference type="Pfam" id="PF02830">
    <property type="entry name" value="V4R"/>
    <property type="match status" value="1"/>
</dbReference>
<keyword evidence="3" id="KW-1185">Reference proteome</keyword>
<dbReference type="SMART" id="SM00989">
    <property type="entry name" value="V4R"/>
    <property type="match status" value="1"/>
</dbReference>
<reference evidence="2 3" key="1">
    <citation type="submission" date="2020-08" db="EMBL/GenBank/DDBJ databases">
        <title>Genome public.</title>
        <authorList>
            <person name="Liu C."/>
            <person name="Sun Q."/>
        </authorList>
    </citation>
    <scope>NUCLEOTIDE SEQUENCE [LARGE SCALE GENOMIC DNA]</scope>
    <source>
        <strain evidence="2 3">NSJ-36</strain>
    </source>
</reference>
<dbReference type="InterPro" id="IPR024096">
    <property type="entry name" value="NO_sig/Golgi_transp_ligand-bd"/>
</dbReference>
<sequence>MSNNIFMEDRSPISFEEYLQFNENGRGNLGDMLPVTVYRMLEYSIKEELVNNFGKEKQIEIFRKAGRKSGEYFAKNMMNLDQPLDSFLSELQRKLEEFKIGVLRIESIEEKSGKIILTVSEDADCSGLPILGETVCNYDEGFISGILSVYTDKPYEAIEVDCWATGDRVCRFHANVIEDGEQTDET</sequence>
<protein>
    <submittedName>
        <fullName evidence="2">4-vinyl reductase</fullName>
    </submittedName>
</protein>
<dbReference type="PANTHER" id="PTHR35090:SF2">
    <property type="entry name" value="ARSR FAMILY TRANSCRIPTIONAL REGULATOR"/>
    <property type="match status" value="1"/>
</dbReference>
<dbReference type="EMBL" id="JACOOY010000001">
    <property type="protein sequence ID" value="MBC5663852.1"/>
    <property type="molecule type" value="Genomic_DNA"/>
</dbReference>
<evidence type="ECO:0000313" key="2">
    <source>
        <dbReference type="EMBL" id="MBC5663852.1"/>
    </source>
</evidence>
<gene>
    <name evidence="2" type="ORF">H8S07_00930</name>
</gene>
<dbReference type="Proteomes" id="UP000647235">
    <property type="component" value="Unassembled WGS sequence"/>
</dbReference>
<dbReference type="PANTHER" id="PTHR35090">
    <property type="entry name" value="DNA-DIRECTED RNA POLYMERASE SUBUNIT I"/>
    <property type="match status" value="1"/>
</dbReference>
<dbReference type="InterPro" id="IPR004096">
    <property type="entry name" value="V4R"/>
</dbReference>
<evidence type="ECO:0000313" key="3">
    <source>
        <dbReference type="Proteomes" id="UP000647235"/>
    </source>
</evidence>
<name>A0ABR7ES87_9FIRM</name>
<evidence type="ECO:0000259" key="1">
    <source>
        <dbReference type="SMART" id="SM00989"/>
    </source>
</evidence>
<dbReference type="Gene3D" id="3.30.1380.20">
    <property type="entry name" value="Trafficking protein particle complex subunit 3"/>
    <property type="match status" value="1"/>
</dbReference>
<dbReference type="RefSeq" id="WP_186855230.1">
    <property type="nucleotide sequence ID" value="NZ_JACOOY010000001.1"/>
</dbReference>